<accession>A0A510KH84</accession>
<gene>
    <name evidence="1" type="ORF">JMUB3934_p2020</name>
</gene>
<evidence type="ECO:0008006" key="3">
    <source>
        <dbReference type="Google" id="ProtNLM"/>
    </source>
</evidence>
<reference evidence="1 2" key="1">
    <citation type="submission" date="2019-07" db="EMBL/GenBank/DDBJ databases">
        <title>Complete Genome Sequence of Leptotrichia wadei Strain JMUB3934.</title>
        <authorList>
            <person name="Watanabe S."/>
            <person name="Cui L."/>
        </authorList>
    </citation>
    <scope>NUCLEOTIDE SEQUENCE [LARGE SCALE GENOMIC DNA]</scope>
    <source>
        <strain evidence="1 2">JMUB3934</strain>
        <plasmid evidence="2">pjmub3934p2 dna</plasmid>
    </source>
</reference>
<keyword evidence="1" id="KW-0614">Plasmid</keyword>
<protein>
    <recommendedName>
        <fullName evidence="3">Type III toxin-antitoxin system ToxN/AbiQ family toxin</fullName>
    </recommendedName>
</protein>
<dbReference type="NCBIfam" id="NF047358">
    <property type="entry name" value="TenpIN"/>
    <property type="match status" value="1"/>
</dbReference>
<evidence type="ECO:0000313" key="1">
    <source>
        <dbReference type="EMBL" id="BBM51039.1"/>
    </source>
</evidence>
<geneLocation type="plasmid" evidence="1">
    <name>pJMUB3934p2</name>
</geneLocation>
<dbReference type="RefSeq" id="WP_232052855.1">
    <property type="nucleotide sequence ID" value="NZ_AP019837.1"/>
</dbReference>
<dbReference type="InterPro" id="IPR049929">
    <property type="entry name" value="TenpN-like"/>
</dbReference>
<name>A0A510KH84_9FUSO</name>
<evidence type="ECO:0000313" key="2">
    <source>
        <dbReference type="Proteomes" id="UP000321501"/>
    </source>
</evidence>
<dbReference type="Proteomes" id="UP000321501">
    <property type="component" value="Plasmid pJMUB3934p2"/>
</dbReference>
<proteinExistence type="predicted"/>
<organism evidence="1 2">
    <name type="scientific">Leptotrichia wadei</name>
    <dbReference type="NCBI Taxonomy" id="157687"/>
    <lineage>
        <taxon>Bacteria</taxon>
        <taxon>Fusobacteriati</taxon>
        <taxon>Fusobacteriota</taxon>
        <taxon>Fusobacteriia</taxon>
        <taxon>Fusobacteriales</taxon>
        <taxon>Leptotrichiaceae</taxon>
        <taxon>Leptotrichia</taxon>
    </lineage>
</organism>
<dbReference type="CDD" id="cd17493">
    <property type="entry name" value="toxin_TenpN"/>
    <property type="match status" value="1"/>
</dbReference>
<sequence length="156" mass="18906">MKNKSITFFYLTHKFYNKYKNCKEILYKPKRPYAVHLIEYNNLIFAIPIRSNITHEFSYKTIKEKNKSKGLDFTKTVIINDLKYLSKQPARINQEEYLKLDKNRHFIEKKMLSYLKIYKKALQKPNTNKNQNILSKNTLQYFHKELSILFNENNID</sequence>
<dbReference type="EMBL" id="AP019837">
    <property type="protein sequence ID" value="BBM51039.1"/>
    <property type="molecule type" value="Genomic_DNA"/>
</dbReference>
<dbReference type="AlphaFoldDB" id="A0A510KH84"/>